<organism evidence="1 2">
    <name type="scientific">Paludibacterium paludis</name>
    <dbReference type="NCBI Taxonomy" id="1225769"/>
    <lineage>
        <taxon>Bacteria</taxon>
        <taxon>Pseudomonadati</taxon>
        <taxon>Pseudomonadota</taxon>
        <taxon>Betaproteobacteria</taxon>
        <taxon>Neisseriales</taxon>
        <taxon>Chromobacteriaceae</taxon>
        <taxon>Paludibacterium</taxon>
    </lineage>
</organism>
<reference evidence="1" key="1">
    <citation type="journal article" date="2014" name="Int. J. Syst. Evol. Microbiol.">
        <title>Complete genome sequence of Corynebacterium casei LMG S-19264T (=DSM 44701T), isolated from a smear-ripened cheese.</title>
        <authorList>
            <consortium name="US DOE Joint Genome Institute (JGI-PGF)"/>
            <person name="Walter F."/>
            <person name="Albersmeier A."/>
            <person name="Kalinowski J."/>
            <person name="Ruckert C."/>
        </authorList>
    </citation>
    <scope>NUCLEOTIDE SEQUENCE</scope>
    <source>
        <strain evidence="1">KCTC 32182</strain>
    </source>
</reference>
<comment type="caution">
    <text evidence="1">The sequence shown here is derived from an EMBL/GenBank/DDBJ whole genome shotgun (WGS) entry which is preliminary data.</text>
</comment>
<dbReference type="Proteomes" id="UP000645257">
    <property type="component" value="Unassembled WGS sequence"/>
</dbReference>
<accession>A0A918P4Z2</accession>
<evidence type="ECO:0000313" key="1">
    <source>
        <dbReference type="EMBL" id="GGY23384.1"/>
    </source>
</evidence>
<gene>
    <name evidence="1" type="ORF">GCM10011289_28980</name>
</gene>
<keyword evidence="2" id="KW-1185">Reference proteome</keyword>
<name>A0A918P4Z2_9NEIS</name>
<reference evidence="1" key="2">
    <citation type="submission" date="2020-09" db="EMBL/GenBank/DDBJ databases">
        <authorList>
            <person name="Sun Q."/>
            <person name="Kim S."/>
        </authorList>
    </citation>
    <scope>NUCLEOTIDE SEQUENCE</scope>
    <source>
        <strain evidence="1">KCTC 32182</strain>
    </source>
</reference>
<dbReference type="AlphaFoldDB" id="A0A918P4Z2"/>
<proteinExistence type="predicted"/>
<sequence length="135" mass="15311">MTLDAHNFTLYDVREFPIVTANNDALVPGFAARWERELDALVNQPRPFALIFPEGRPEQESREDRQRRMDWFKANKAKLASVCLALISIEPDARKQESLRKRALTLAPFFGVPLDTASTPQDARTKAEARLAGRC</sequence>
<dbReference type="EMBL" id="BMYX01000018">
    <property type="protein sequence ID" value="GGY23384.1"/>
    <property type="molecule type" value="Genomic_DNA"/>
</dbReference>
<evidence type="ECO:0000313" key="2">
    <source>
        <dbReference type="Proteomes" id="UP000645257"/>
    </source>
</evidence>
<protein>
    <submittedName>
        <fullName evidence="1">Uncharacterized protein</fullName>
    </submittedName>
</protein>
<dbReference type="RefSeq" id="WP_189535574.1">
    <property type="nucleotide sequence ID" value="NZ_BMYX01000018.1"/>
</dbReference>